<dbReference type="EMBL" id="JAKMXF010000354">
    <property type="protein sequence ID" value="KAI6646414.1"/>
    <property type="molecule type" value="Genomic_DNA"/>
</dbReference>
<sequence>MTSIKNRRFQNSCIRLNYAKTAKQCGMKHISILEILQYLRDDWEINIESFKGKVNWDCILHDQLKYDITVMDRREFRNMCDILRRNGVGVDRLQNERRMKFREYYSCKIRKDDLFRVKPVLPRLIFQGPHHCIKNAKKDKKGVEIQKIQNAN</sequence>
<organism evidence="1 2">
    <name type="scientific">Oopsacas minuta</name>
    <dbReference type="NCBI Taxonomy" id="111878"/>
    <lineage>
        <taxon>Eukaryota</taxon>
        <taxon>Metazoa</taxon>
        <taxon>Porifera</taxon>
        <taxon>Hexactinellida</taxon>
        <taxon>Hexasterophora</taxon>
        <taxon>Lyssacinosida</taxon>
        <taxon>Leucopsacidae</taxon>
        <taxon>Oopsacas</taxon>
    </lineage>
</organism>
<dbReference type="AlphaFoldDB" id="A0AAV7JD57"/>
<protein>
    <submittedName>
        <fullName evidence="1">Uncharacterized protein</fullName>
    </submittedName>
</protein>
<proteinExistence type="predicted"/>
<evidence type="ECO:0000313" key="1">
    <source>
        <dbReference type="EMBL" id="KAI6646414.1"/>
    </source>
</evidence>
<reference evidence="1 2" key="1">
    <citation type="journal article" date="2023" name="BMC Biol.">
        <title>The compact genome of the sponge Oopsacas minuta (Hexactinellida) is lacking key metazoan core genes.</title>
        <authorList>
            <person name="Santini S."/>
            <person name="Schenkelaars Q."/>
            <person name="Jourda C."/>
            <person name="Duchesne M."/>
            <person name="Belahbib H."/>
            <person name="Rocher C."/>
            <person name="Selva M."/>
            <person name="Riesgo A."/>
            <person name="Vervoort M."/>
            <person name="Leys S.P."/>
            <person name="Kodjabachian L."/>
            <person name="Le Bivic A."/>
            <person name="Borchiellini C."/>
            <person name="Claverie J.M."/>
            <person name="Renard E."/>
        </authorList>
    </citation>
    <scope>NUCLEOTIDE SEQUENCE [LARGE SCALE GENOMIC DNA]</scope>
    <source>
        <strain evidence="1">SPO-2</strain>
    </source>
</reference>
<accession>A0AAV7JD57</accession>
<comment type="caution">
    <text evidence="1">The sequence shown here is derived from an EMBL/GenBank/DDBJ whole genome shotgun (WGS) entry which is preliminary data.</text>
</comment>
<evidence type="ECO:0000313" key="2">
    <source>
        <dbReference type="Proteomes" id="UP001165289"/>
    </source>
</evidence>
<gene>
    <name evidence="1" type="ORF">LOD99_12536</name>
</gene>
<dbReference type="Proteomes" id="UP001165289">
    <property type="component" value="Unassembled WGS sequence"/>
</dbReference>
<name>A0AAV7JD57_9METZ</name>
<keyword evidence="2" id="KW-1185">Reference proteome</keyword>